<dbReference type="GO" id="GO:0051276">
    <property type="term" value="P:chromosome organization"/>
    <property type="evidence" value="ECO:0007669"/>
    <property type="project" value="InterPro"/>
</dbReference>
<sequence>MRCLDLVEYDGRRHEKLAQYVFGGSLVCANADIAQKITYQSNRRLAFPSVTVEGDVFQTGGVMSGGASKHHRQTLLLWKNFKRCSQLAGDLQERLKQIDFYLLPMEELGQKHARITRDLRLALNELQNLESAFAASTAGSERRRIGEMEERKEECARRLETLHTEKTSILEEIRKLEKEVYELHHHRDKLEGSLKKEVKELRQKVKSLEAKAATLQLETAQFRQELGVLEKEVLSVQQDIETRTKHLQDLENSIQDRITLVEEQKALVESVRKEIEKCLAEAAVSDKRHGDIASKLKKLQKQKEHYTLSLKKYQHSMDDREKNIQAARRVRKDEEEEE</sequence>
<dbReference type="PANTHER" id="PTHR43977">
    <property type="entry name" value="STRUCTURAL MAINTENANCE OF CHROMOSOMES PROTEIN 3"/>
    <property type="match status" value="1"/>
</dbReference>
<dbReference type="EMBL" id="MIGC01001036">
    <property type="protein sequence ID" value="PHJ23694.1"/>
    <property type="molecule type" value="Genomic_DNA"/>
</dbReference>
<keyword evidence="4" id="KW-1185">Reference proteome</keyword>
<dbReference type="Gene3D" id="3.30.70.1620">
    <property type="match status" value="1"/>
</dbReference>
<dbReference type="AlphaFoldDB" id="A0A2C6L904"/>
<dbReference type="RefSeq" id="XP_067925369.1">
    <property type="nucleotide sequence ID" value="XM_068062655.1"/>
</dbReference>
<evidence type="ECO:0000256" key="2">
    <source>
        <dbReference type="SAM" id="MobiDB-lite"/>
    </source>
</evidence>
<protein>
    <submittedName>
        <fullName evidence="3">SMC protein</fullName>
    </submittedName>
</protein>
<dbReference type="OrthoDB" id="330728at2759"/>
<dbReference type="VEuPathDB" id="ToxoDB:CSUI_002454"/>
<dbReference type="GeneID" id="94425866"/>
<feature type="non-terminal residue" evidence="3">
    <location>
        <position position="338"/>
    </location>
</feature>
<dbReference type="InterPro" id="IPR036277">
    <property type="entry name" value="SMC_hinge_sf"/>
</dbReference>
<reference evidence="3 4" key="1">
    <citation type="journal article" date="2017" name="Int. J. Parasitol.">
        <title>The genome of the protozoan parasite Cystoisospora suis and a reverse vaccinology approach to identify vaccine candidates.</title>
        <authorList>
            <person name="Palmieri N."/>
            <person name="Shrestha A."/>
            <person name="Ruttkowski B."/>
            <person name="Beck T."/>
            <person name="Vogl C."/>
            <person name="Tomley F."/>
            <person name="Blake D.P."/>
            <person name="Joachim A."/>
        </authorList>
    </citation>
    <scope>NUCLEOTIDE SEQUENCE [LARGE SCALE GENOMIC DNA]</scope>
    <source>
        <strain evidence="3 4">Wien I</strain>
    </source>
</reference>
<dbReference type="GO" id="GO:0005524">
    <property type="term" value="F:ATP binding"/>
    <property type="evidence" value="ECO:0007669"/>
    <property type="project" value="InterPro"/>
</dbReference>
<evidence type="ECO:0000256" key="1">
    <source>
        <dbReference type="SAM" id="Coils"/>
    </source>
</evidence>
<dbReference type="GO" id="GO:0005694">
    <property type="term" value="C:chromosome"/>
    <property type="evidence" value="ECO:0007669"/>
    <property type="project" value="InterPro"/>
</dbReference>
<evidence type="ECO:0000313" key="4">
    <source>
        <dbReference type="Proteomes" id="UP000221165"/>
    </source>
</evidence>
<comment type="caution">
    <text evidence="3">The sequence shown here is derived from an EMBL/GenBank/DDBJ whole genome shotgun (WGS) entry which is preliminary data.</text>
</comment>
<organism evidence="3 4">
    <name type="scientific">Cystoisospora suis</name>
    <dbReference type="NCBI Taxonomy" id="483139"/>
    <lineage>
        <taxon>Eukaryota</taxon>
        <taxon>Sar</taxon>
        <taxon>Alveolata</taxon>
        <taxon>Apicomplexa</taxon>
        <taxon>Conoidasida</taxon>
        <taxon>Coccidia</taxon>
        <taxon>Eucoccidiorida</taxon>
        <taxon>Eimeriorina</taxon>
        <taxon>Sarcocystidae</taxon>
        <taxon>Cystoisospora</taxon>
    </lineage>
</organism>
<dbReference type="Proteomes" id="UP000221165">
    <property type="component" value="Unassembled WGS sequence"/>
</dbReference>
<keyword evidence="1" id="KW-0175">Coiled coil</keyword>
<feature type="coiled-coil region" evidence="1">
    <location>
        <begin position="105"/>
        <end position="232"/>
    </location>
</feature>
<accession>A0A2C6L904</accession>
<feature type="region of interest" description="Disordered" evidence="2">
    <location>
        <begin position="313"/>
        <end position="338"/>
    </location>
</feature>
<evidence type="ECO:0000313" key="3">
    <source>
        <dbReference type="EMBL" id="PHJ23694.1"/>
    </source>
</evidence>
<proteinExistence type="predicted"/>
<dbReference type="SUPFAM" id="SSF75553">
    <property type="entry name" value="Smc hinge domain"/>
    <property type="match status" value="1"/>
</dbReference>
<dbReference type="Gene3D" id="1.10.287.1490">
    <property type="match status" value="1"/>
</dbReference>
<name>A0A2C6L904_9APIC</name>
<gene>
    <name evidence="3" type="ORF">CSUI_002454</name>
</gene>